<proteinExistence type="predicted"/>
<dbReference type="RefSeq" id="WP_090749445.1">
    <property type="nucleotide sequence ID" value="NZ_CZQA01000009.1"/>
</dbReference>
<feature type="chain" id="PRO_5006624080" description="DUF3015 domain-containing protein" evidence="1">
    <location>
        <begin position="26"/>
        <end position="132"/>
    </location>
</feature>
<gene>
    <name evidence="2" type="ORF">COMA1_30318</name>
</gene>
<keyword evidence="1" id="KW-0732">Signal</keyword>
<evidence type="ECO:0000256" key="1">
    <source>
        <dbReference type="SAM" id="SignalP"/>
    </source>
</evidence>
<sequence>MRTRLQCVAALGASLLLGLTGCTVKGTINQITDTTSNVTGTTSGAAWWNEDGQLKPDFKATAFVSFNYDNLQHDLAAGQGEYLASVSKLLGVPTDREPAFFSEAQAGYATMGSQGPTALLTLLRDRAQLFVN</sequence>
<keyword evidence="3" id="KW-1185">Reference proteome</keyword>
<organism evidence="2 3">
    <name type="scientific">Candidatus Nitrospira nitrosa</name>
    <dbReference type="NCBI Taxonomy" id="1742972"/>
    <lineage>
        <taxon>Bacteria</taxon>
        <taxon>Pseudomonadati</taxon>
        <taxon>Nitrospirota</taxon>
        <taxon>Nitrospiria</taxon>
        <taxon>Nitrospirales</taxon>
        <taxon>Nitrospiraceae</taxon>
        <taxon>Nitrospira</taxon>
    </lineage>
</organism>
<dbReference type="EMBL" id="CZQA01000009">
    <property type="protein sequence ID" value="CUS36926.1"/>
    <property type="molecule type" value="Genomic_DNA"/>
</dbReference>
<dbReference type="Proteomes" id="UP000199032">
    <property type="component" value="Unassembled WGS sequence"/>
</dbReference>
<name>A0A0S4LJ40_9BACT</name>
<dbReference type="AlphaFoldDB" id="A0A0S4LJ40"/>
<evidence type="ECO:0008006" key="4">
    <source>
        <dbReference type="Google" id="ProtNLM"/>
    </source>
</evidence>
<evidence type="ECO:0000313" key="2">
    <source>
        <dbReference type="EMBL" id="CUS36926.1"/>
    </source>
</evidence>
<feature type="signal peptide" evidence="1">
    <location>
        <begin position="1"/>
        <end position="25"/>
    </location>
</feature>
<dbReference type="InterPro" id="IPR021383">
    <property type="entry name" value="DUF3015"/>
</dbReference>
<dbReference type="OrthoDB" id="9808971at2"/>
<protein>
    <recommendedName>
        <fullName evidence="4">DUF3015 domain-containing protein</fullName>
    </recommendedName>
</protein>
<dbReference type="Pfam" id="PF11220">
    <property type="entry name" value="DUF3015"/>
    <property type="match status" value="1"/>
</dbReference>
<dbReference type="PROSITE" id="PS51257">
    <property type="entry name" value="PROKAR_LIPOPROTEIN"/>
    <property type="match status" value="1"/>
</dbReference>
<accession>A0A0S4LJ40</accession>
<reference evidence="2 3" key="1">
    <citation type="submission" date="2015-10" db="EMBL/GenBank/DDBJ databases">
        <authorList>
            <person name="Gilbert D.G."/>
        </authorList>
    </citation>
    <scope>NUCLEOTIDE SEQUENCE [LARGE SCALE GENOMIC DNA]</scope>
    <source>
        <strain evidence="2">COMA1</strain>
    </source>
</reference>
<evidence type="ECO:0000313" key="3">
    <source>
        <dbReference type="Proteomes" id="UP000199032"/>
    </source>
</evidence>